<accession>A0A2W1LP01</accession>
<dbReference type="AlphaFoldDB" id="A0A2W1LP01"/>
<dbReference type="Proteomes" id="UP000249522">
    <property type="component" value="Unassembled WGS sequence"/>
</dbReference>
<protein>
    <submittedName>
        <fullName evidence="1">DUF2487 domain-containing protein</fullName>
    </submittedName>
</protein>
<keyword evidence="2" id="KW-1185">Reference proteome</keyword>
<dbReference type="RefSeq" id="WP_111149220.1">
    <property type="nucleotide sequence ID" value="NZ_QKRB01000057.1"/>
</dbReference>
<comment type="caution">
    <text evidence="1">The sequence shown here is derived from an EMBL/GenBank/DDBJ whole genome shotgun (WGS) entry which is preliminary data.</text>
</comment>
<sequence>MKFSEFDHTRWAELQLYFDTCVLPVTGMTGAETPAEATEKLEKLRDLLDLVEVPFKGRTVTYPALHYTGEGSRLEEAVAFAAGKMKKNGFKHVIVVSLPELGAEVQDVDYVIYPSQEGDFPLSAEVMNAVQQLWRKQNES</sequence>
<dbReference type="OrthoDB" id="2678750at2"/>
<dbReference type="EMBL" id="QKRB01000057">
    <property type="protein sequence ID" value="PZD93551.1"/>
    <property type="molecule type" value="Genomic_DNA"/>
</dbReference>
<dbReference type="Pfam" id="PF10673">
    <property type="entry name" value="DUF2487"/>
    <property type="match status" value="1"/>
</dbReference>
<evidence type="ECO:0000313" key="2">
    <source>
        <dbReference type="Proteomes" id="UP000249522"/>
    </source>
</evidence>
<dbReference type="InterPro" id="IPR019615">
    <property type="entry name" value="DUF2487"/>
</dbReference>
<evidence type="ECO:0000313" key="1">
    <source>
        <dbReference type="EMBL" id="PZD93551.1"/>
    </source>
</evidence>
<name>A0A2W1LP01_9BACL</name>
<reference evidence="1 2" key="1">
    <citation type="submission" date="2018-06" db="EMBL/GenBank/DDBJ databases">
        <title>Paenibacillus imtechensis sp. nov.</title>
        <authorList>
            <person name="Pinnaka A.K."/>
            <person name="Singh H."/>
            <person name="Kaur M."/>
        </authorList>
    </citation>
    <scope>NUCLEOTIDE SEQUENCE [LARGE SCALE GENOMIC DNA]</scope>
    <source>
        <strain evidence="1 2">SMB1</strain>
    </source>
</reference>
<gene>
    <name evidence="1" type="ORF">DNH61_23315</name>
</gene>
<proteinExistence type="predicted"/>
<organism evidence="1 2">
    <name type="scientific">Paenibacillus sambharensis</name>
    <dbReference type="NCBI Taxonomy" id="1803190"/>
    <lineage>
        <taxon>Bacteria</taxon>
        <taxon>Bacillati</taxon>
        <taxon>Bacillota</taxon>
        <taxon>Bacilli</taxon>
        <taxon>Bacillales</taxon>
        <taxon>Paenibacillaceae</taxon>
        <taxon>Paenibacillus</taxon>
    </lineage>
</organism>